<dbReference type="SUPFAM" id="SSF110738">
    <property type="entry name" value="Glycerate kinase I"/>
    <property type="match status" value="1"/>
</dbReference>
<evidence type="ECO:0000313" key="6">
    <source>
        <dbReference type="Proteomes" id="UP000094224"/>
    </source>
</evidence>
<keyword evidence="2 4" id="KW-0808">Transferase</keyword>
<sequence>MNATRPLNVVIAPSGFKESLDADAVARAIADGVRRVIPSAHTHCLPLVDGGEGTAAAMAAATGGKLVPVSVTGPVGEPVASHFAVLGDGTTAVVETAAAAGLRLVPRGQRNPLHTTTRGVGELITAALDRGYRRILVGCGDSGTSDGGAGALTALGARLLDDQGCQLADGARHLRRLARIDMSGLDDRLADTKLCVVCNPTNVLTGPHGVARVFAPQKGATPVQVDELAKALERWVEVLEADVPGASGHSLRHAPGTGASGGLGAGLAAIGAILIPRFELLLKRVDLDGAIREADLVITAEGATDSQTPHGKVPAEVAQRAKRWGKPVLALTGTVGARTSSLRAVGIDAIQCILPAPVTLEEACARGAEFLTDSTERALHTVLLGMRLAQMRTTQNTSNKYAYPYPLNGDVPDFADVDYRRLM</sequence>
<proteinExistence type="inferred from homology"/>
<keyword evidence="6" id="KW-1185">Reference proteome</keyword>
<dbReference type="InterPro" id="IPR018197">
    <property type="entry name" value="Glycerate_kinase_RE-like"/>
</dbReference>
<dbReference type="PANTHER" id="PTHR21599:SF0">
    <property type="entry name" value="GLYCERATE KINASE"/>
    <property type="match status" value="1"/>
</dbReference>
<evidence type="ECO:0000256" key="1">
    <source>
        <dbReference type="ARBA" id="ARBA00006284"/>
    </source>
</evidence>
<dbReference type="Pfam" id="PF02595">
    <property type="entry name" value="Gly_kinase"/>
    <property type="match status" value="1"/>
</dbReference>
<dbReference type="PANTHER" id="PTHR21599">
    <property type="entry name" value="GLYCERATE KINASE"/>
    <property type="match status" value="1"/>
</dbReference>
<dbReference type="InterPro" id="IPR004381">
    <property type="entry name" value="Glycerate_kinase"/>
</dbReference>
<keyword evidence="3 4" id="KW-0418">Kinase</keyword>
<evidence type="ECO:0000256" key="3">
    <source>
        <dbReference type="ARBA" id="ARBA00022777"/>
    </source>
</evidence>
<comment type="caution">
    <text evidence="5">The sequence shown here is derived from an EMBL/GenBank/DDBJ whole genome shotgun (WGS) entry which is preliminary data.</text>
</comment>
<evidence type="ECO:0000313" key="5">
    <source>
        <dbReference type="EMBL" id="ODR06638.1"/>
    </source>
</evidence>
<dbReference type="OrthoDB" id="9774290at2"/>
<dbReference type="RefSeq" id="WP_069400368.1">
    <property type="nucleotide sequence ID" value="NZ_JACKTB010000097.1"/>
</dbReference>
<dbReference type="Gene3D" id="3.40.50.10350">
    <property type="entry name" value="Glycerate kinase, domain 1"/>
    <property type="match status" value="1"/>
</dbReference>
<evidence type="ECO:0000256" key="2">
    <source>
        <dbReference type="ARBA" id="ARBA00022679"/>
    </source>
</evidence>
<dbReference type="Proteomes" id="UP000094224">
    <property type="component" value="Unassembled WGS sequence"/>
</dbReference>
<dbReference type="AlphaFoldDB" id="A0A1E3SYG1"/>
<gene>
    <name evidence="5" type="ORF">BHQ21_11220</name>
</gene>
<dbReference type="GO" id="GO:0008887">
    <property type="term" value="F:glycerate kinase activity"/>
    <property type="evidence" value="ECO:0007669"/>
    <property type="project" value="UniProtKB-UniRule"/>
</dbReference>
<dbReference type="InterPro" id="IPR018193">
    <property type="entry name" value="Glyc_kinase_flavodox-like_fold"/>
</dbReference>
<dbReference type="EMBL" id="MIHC01000016">
    <property type="protein sequence ID" value="ODR06638.1"/>
    <property type="molecule type" value="Genomic_DNA"/>
</dbReference>
<protein>
    <submittedName>
        <fullName evidence="5">Glycerate kinase</fullName>
    </submittedName>
</protein>
<dbReference type="PIRSF" id="PIRSF006078">
    <property type="entry name" value="GlxK"/>
    <property type="match status" value="1"/>
</dbReference>
<name>A0A1E3SYG1_9MYCO</name>
<dbReference type="Gene3D" id="3.90.1510.10">
    <property type="entry name" value="Glycerate kinase, domain 2"/>
    <property type="match status" value="1"/>
</dbReference>
<comment type="similarity">
    <text evidence="1 4">Belongs to the glycerate kinase type-1 family.</text>
</comment>
<reference evidence="6" key="1">
    <citation type="submission" date="2016-09" db="EMBL/GenBank/DDBJ databases">
        <authorList>
            <person name="Greninger A.L."/>
            <person name="Jerome K.R."/>
            <person name="Mcnair B."/>
            <person name="Wallis C."/>
            <person name="Fang F."/>
        </authorList>
    </citation>
    <scope>NUCLEOTIDE SEQUENCE [LARGE SCALE GENOMIC DNA]</scope>
    <source>
        <strain evidence="6">BC1_M4</strain>
    </source>
</reference>
<organism evidence="5 6">
    <name type="scientific">Mycobacterium sherrisii</name>
    <dbReference type="NCBI Taxonomy" id="243061"/>
    <lineage>
        <taxon>Bacteria</taxon>
        <taxon>Bacillati</taxon>
        <taxon>Actinomycetota</taxon>
        <taxon>Actinomycetes</taxon>
        <taxon>Mycobacteriales</taxon>
        <taxon>Mycobacteriaceae</taxon>
        <taxon>Mycobacterium</taxon>
        <taxon>Mycobacterium simiae complex</taxon>
    </lineage>
</organism>
<accession>A0A1E3SYG1</accession>
<evidence type="ECO:0000256" key="4">
    <source>
        <dbReference type="PIRNR" id="PIRNR006078"/>
    </source>
</evidence>
<dbReference type="NCBIfam" id="TIGR00045">
    <property type="entry name" value="glycerate kinase"/>
    <property type="match status" value="1"/>
</dbReference>
<dbReference type="GO" id="GO:0031388">
    <property type="term" value="P:organic acid phosphorylation"/>
    <property type="evidence" value="ECO:0007669"/>
    <property type="project" value="UniProtKB-UniRule"/>
</dbReference>
<dbReference type="InterPro" id="IPR036129">
    <property type="entry name" value="Glycerate_kinase_sf"/>
</dbReference>